<evidence type="ECO:0000313" key="2">
    <source>
        <dbReference type="EMBL" id="ASJ76221.1"/>
    </source>
</evidence>
<dbReference type="Proteomes" id="UP000250079">
    <property type="component" value="Chromosome"/>
</dbReference>
<proteinExistence type="predicted"/>
<dbReference type="RefSeq" id="WP_088921022.1">
    <property type="nucleotide sequence ID" value="NZ_CP018632.1"/>
</dbReference>
<feature type="transmembrane region" description="Helical" evidence="1">
    <location>
        <begin position="356"/>
        <end position="375"/>
    </location>
</feature>
<keyword evidence="3" id="KW-1185">Reference proteome</keyword>
<evidence type="ECO:0000256" key="1">
    <source>
        <dbReference type="SAM" id="Phobius"/>
    </source>
</evidence>
<dbReference type="Pfam" id="PF05940">
    <property type="entry name" value="NnrS"/>
    <property type="match status" value="1"/>
</dbReference>
<evidence type="ECO:0000313" key="3">
    <source>
        <dbReference type="Proteomes" id="UP000250079"/>
    </source>
</evidence>
<keyword evidence="1" id="KW-0472">Membrane</keyword>
<feature type="transmembrane region" description="Helical" evidence="1">
    <location>
        <begin position="87"/>
        <end position="106"/>
    </location>
</feature>
<gene>
    <name evidence="2" type="ORF">IMCC3135_30860</name>
</gene>
<feature type="transmembrane region" description="Helical" evidence="1">
    <location>
        <begin position="287"/>
        <end position="310"/>
    </location>
</feature>
<evidence type="ECO:0008006" key="4">
    <source>
        <dbReference type="Google" id="ProtNLM"/>
    </source>
</evidence>
<feature type="transmembrane region" description="Helical" evidence="1">
    <location>
        <begin position="141"/>
        <end position="160"/>
    </location>
</feature>
<organism evidence="2 3">
    <name type="scientific">Granulosicoccus antarcticus IMCC3135</name>
    <dbReference type="NCBI Taxonomy" id="1192854"/>
    <lineage>
        <taxon>Bacteria</taxon>
        <taxon>Pseudomonadati</taxon>
        <taxon>Pseudomonadota</taxon>
        <taxon>Gammaproteobacteria</taxon>
        <taxon>Chromatiales</taxon>
        <taxon>Granulosicoccaceae</taxon>
        <taxon>Granulosicoccus</taxon>
    </lineage>
</organism>
<keyword evidence="1" id="KW-1133">Transmembrane helix</keyword>
<accession>A0A2Z2P167</accession>
<dbReference type="EMBL" id="CP018632">
    <property type="protein sequence ID" value="ASJ76221.1"/>
    <property type="molecule type" value="Genomic_DNA"/>
</dbReference>
<protein>
    <recommendedName>
        <fullName evidence="4">NnrS protein</fullName>
    </recommendedName>
</protein>
<feature type="transmembrane region" description="Helical" evidence="1">
    <location>
        <begin position="23"/>
        <end position="44"/>
    </location>
</feature>
<feature type="transmembrane region" description="Helical" evidence="1">
    <location>
        <begin position="112"/>
        <end position="134"/>
    </location>
</feature>
<reference evidence="2 3" key="1">
    <citation type="submission" date="2016-12" db="EMBL/GenBank/DDBJ databases">
        <authorList>
            <person name="Song W.-J."/>
            <person name="Kurnit D.M."/>
        </authorList>
    </citation>
    <scope>NUCLEOTIDE SEQUENCE [LARGE SCALE GENOMIC DNA]</scope>
    <source>
        <strain evidence="2 3">IMCC3135</strain>
    </source>
</reference>
<feature type="transmembrane region" description="Helical" evidence="1">
    <location>
        <begin position="209"/>
        <end position="225"/>
    </location>
</feature>
<feature type="transmembrane region" description="Helical" evidence="1">
    <location>
        <begin position="331"/>
        <end position="350"/>
    </location>
</feature>
<keyword evidence="1" id="KW-0812">Transmembrane</keyword>
<dbReference type="InterPro" id="IPR010266">
    <property type="entry name" value="NnrS"/>
</dbReference>
<dbReference type="KEGG" id="gai:IMCC3135_30860"/>
<sequence length="391" mass="42799">MEPAQTPSAGNQFALWQLGFRPFYLLASIYAAASILLWAAQFAGWLPLSYLPGPVWHAHEMLFGFVLPVIVGFLLTAGQTWTGHKTLSGYPLMLLALVWVCARILTLTPYGWAAAAANAAFPWAAAIALAIPFVRKGVRRNYFFVGLLVLLGAASFGMHATRVGMLNVPARLAVQFSMDIVLFIMVVMAGRVVPLFTSKGVPGTQPQRLAWLEYAAPGAILVVLLADTLALQGQVLAVLLLIAALLQAKRLSLWQPWKTLQTPLVWVLHLAYGWIVLHLLLRGLAELDWITSSTATHALTVGAIGTLIMGMMTRTARGHTGRALKADRFDISCYVLIQIAAVVRVFLPLWVPHLLMPSVIVSAFLWSSAFGLYAIRYWPVLTRVRIDGRPG</sequence>
<feature type="transmembrane region" description="Helical" evidence="1">
    <location>
        <begin position="260"/>
        <end position="281"/>
    </location>
</feature>
<feature type="transmembrane region" description="Helical" evidence="1">
    <location>
        <begin position="56"/>
        <end position="75"/>
    </location>
</feature>
<name>A0A2Z2P167_9GAMM</name>
<feature type="transmembrane region" description="Helical" evidence="1">
    <location>
        <begin position="231"/>
        <end position="248"/>
    </location>
</feature>
<feature type="transmembrane region" description="Helical" evidence="1">
    <location>
        <begin position="180"/>
        <end position="197"/>
    </location>
</feature>
<dbReference type="AlphaFoldDB" id="A0A2Z2P167"/>
<dbReference type="OrthoDB" id="9770040at2"/>